<evidence type="ECO:0000313" key="5">
    <source>
        <dbReference type="EMBL" id="GHB53209.1"/>
    </source>
</evidence>
<dbReference type="PANTHER" id="PTHR43280">
    <property type="entry name" value="ARAC-FAMILY TRANSCRIPTIONAL REGULATOR"/>
    <property type="match status" value="1"/>
</dbReference>
<name>A0A8J3D4I5_9BACT</name>
<evidence type="ECO:0000259" key="4">
    <source>
        <dbReference type="PROSITE" id="PS01124"/>
    </source>
</evidence>
<protein>
    <recommendedName>
        <fullName evidence="4">HTH araC/xylS-type domain-containing protein</fullName>
    </recommendedName>
</protein>
<dbReference type="Pfam" id="PF12833">
    <property type="entry name" value="HTH_18"/>
    <property type="match status" value="1"/>
</dbReference>
<keyword evidence="6" id="KW-1185">Reference proteome</keyword>
<comment type="caution">
    <text evidence="5">The sequence shown here is derived from an EMBL/GenBank/DDBJ whole genome shotgun (WGS) entry which is preliminary data.</text>
</comment>
<dbReference type="Proteomes" id="UP000598271">
    <property type="component" value="Unassembled WGS sequence"/>
</dbReference>
<gene>
    <name evidence="5" type="ORF">GCM10007390_02420</name>
</gene>
<accession>A0A8J3D4I5</accession>
<dbReference type="RefSeq" id="WP_189562534.1">
    <property type="nucleotide sequence ID" value="NZ_BMXF01000001.1"/>
</dbReference>
<organism evidence="5 6">
    <name type="scientific">Persicitalea jodogahamensis</name>
    <dbReference type="NCBI Taxonomy" id="402147"/>
    <lineage>
        <taxon>Bacteria</taxon>
        <taxon>Pseudomonadati</taxon>
        <taxon>Bacteroidota</taxon>
        <taxon>Cytophagia</taxon>
        <taxon>Cytophagales</taxon>
        <taxon>Spirosomataceae</taxon>
        <taxon>Persicitalea</taxon>
    </lineage>
</organism>
<dbReference type="GO" id="GO:0003700">
    <property type="term" value="F:DNA-binding transcription factor activity"/>
    <property type="evidence" value="ECO:0007669"/>
    <property type="project" value="InterPro"/>
</dbReference>
<dbReference type="PROSITE" id="PS00041">
    <property type="entry name" value="HTH_ARAC_FAMILY_1"/>
    <property type="match status" value="1"/>
</dbReference>
<dbReference type="AlphaFoldDB" id="A0A8J3D4I5"/>
<proteinExistence type="predicted"/>
<dbReference type="InterPro" id="IPR018060">
    <property type="entry name" value="HTH_AraC"/>
</dbReference>
<dbReference type="EMBL" id="BMXF01000001">
    <property type="protein sequence ID" value="GHB53209.1"/>
    <property type="molecule type" value="Genomic_DNA"/>
</dbReference>
<dbReference type="InterPro" id="IPR018062">
    <property type="entry name" value="HTH_AraC-typ_CS"/>
</dbReference>
<keyword evidence="1" id="KW-0805">Transcription regulation</keyword>
<dbReference type="Gene3D" id="1.10.10.60">
    <property type="entry name" value="Homeodomain-like"/>
    <property type="match status" value="2"/>
</dbReference>
<dbReference type="PROSITE" id="PS01124">
    <property type="entry name" value="HTH_ARAC_FAMILY_2"/>
    <property type="match status" value="1"/>
</dbReference>
<dbReference type="SMART" id="SM00342">
    <property type="entry name" value="HTH_ARAC"/>
    <property type="match status" value="1"/>
</dbReference>
<evidence type="ECO:0000313" key="6">
    <source>
        <dbReference type="Proteomes" id="UP000598271"/>
    </source>
</evidence>
<feature type="domain" description="HTH araC/xylS-type" evidence="4">
    <location>
        <begin position="208"/>
        <end position="306"/>
    </location>
</feature>
<evidence type="ECO:0000256" key="2">
    <source>
        <dbReference type="ARBA" id="ARBA00023125"/>
    </source>
</evidence>
<dbReference type="InterPro" id="IPR009057">
    <property type="entry name" value="Homeodomain-like_sf"/>
</dbReference>
<evidence type="ECO:0000256" key="3">
    <source>
        <dbReference type="ARBA" id="ARBA00023163"/>
    </source>
</evidence>
<reference evidence="5 6" key="1">
    <citation type="journal article" date="2014" name="Int. J. Syst. Evol. Microbiol.">
        <title>Complete genome sequence of Corynebacterium casei LMG S-19264T (=DSM 44701T), isolated from a smear-ripened cheese.</title>
        <authorList>
            <consortium name="US DOE Joint Genome Institute (JGI-PGF)"/>
            <person name="Walter F."/>
            <person name="Albersmeier A."/>
            <person name="Kalinowski J."/>
            <person name="Ruckert C."/>
        </authorList>
    </citation>
    <scope>NUCLEOTIDE SEQUENCE [LARGE SCALE GENOMIC DNA]</scope>
    <source>
        <strain evidence="5 6">KCTC 12866</strain>
    </source>
</reference>
<keyword evidence="3" id="KW-0804">Transcription</keyword>
<dbReference type="GO" id="GO:0043565">
    <property type="term" value="F:sequence-specific DNA binding"/>
    <property type="evidence" value="ECO:0007669"/>
    <property type="project" value="InterPro"/>
</dbReference>
<dbReference type="SUPFAM" id="SSF46689">
    <property type="entry name" value="Homeodomain-like"/>
    <property type="match status" value="2"/>
</dbReference>
<sequence>MEDYNKIIESLGVKFVKARHIQMLQPITIKNYYDVQNSLTILYDGEVSFALEGDDEPQEVEAGDMLFIPGGKHATVTYGSSSSARTVSNEDFMTNRDNYIQSGYDPLTIGSLPNSFGLVSFEAKVFDTVNFFTSLDVPPFLIKRDDQIANTINQILAEDMNDIAGKGRVIKIKTEEVVIEIIRYILKNKLFVEQLVTNSTYFKDPRLIDIFAYIKDNLGGDLSNKVLANVANVSEDYVGQYFKMLTGINPQDYIEYQRMEKAVDLLRTSKKSIRAIGSDVGYKDTAYFCRRFKMMFGIPAGKMRRRESLMNV</sequence>
<keyword evidence="2" id="KW-0238">DNA-binding</keyword>
<evidence type="ECO:0000256" key="1">
    <source>
        <dbReference type="ARBA" id="ARBA00023015"/>
    </source>
</evidence>
<dbReference type="PANTHER" id="PTHR43280:SF28">
    <property type="entry name" value="HTH-TYPE TRANSCRIPTIONAL ACTIVATOR RHAS"/>
    <property type="match status" value="1"/>
</dbReference>